<dbReference type="EMBL" id="JAHRHY010000020">
    <property type="protein sequence ID" value="KAG9062129.1"/>
    <property type="molecule type" value="Genomic_DNA"/>
</dbReference>
<comment type="caution">
    <text evidence="3">The sequence shown here is derived from an EMBL/GenBank/DDBJ whole genome shotgun (WGS) entry which is preliminary data.</text>
</comment>
<dbReference type="Proteomes" id="UP000707451">
    <property type="component" value="Unassembled WGS sequence"/>
</dbReference>
<keyword evidence="4" id="KW-1185">Reference proteome</keyword>
<feature type="chain" id="PRO_5040168277" description="Secreted protein" evidence="2">
    <location>
        <begin position="28"/>
        <end position="261"/>
    </location>
</feature>
<keyword evidence="2" id="KW-0732">Signal</keyword>
<evidence type="ECO:0008006" key="5">
    <source>
        <dbReference type="Google" id="ProtNLM"/>
    </source>
</evidence>
<organism evidence="3 4">
    <name type="scientific">Linnemannia hyalina</name>
    <dbReference type="NCBI Taxonomy" id="64524"/>
    <lineage>
        <taxon>Eukaryota</taxon>
        <taxon>Fungi</taxon>
        <taxon>Fungi incertae sedis</taxon>
        <taxon>Mucoromycota</taxon>
        <taxon>Mortierellomycotina</taxon>
        <taxon>Mortierellomycetes</taxon>
        <taxon>Mortierellales</taxon>
        <taxon>Mortierellaceae</taxon>
        <taxon>Linnemannia</taxon>
    </lineage>
</organism>
<proteinExistence type="predicted"/>
<dbReference type="PANTHER" id="PTHR35559:SF1">
    <property type="entry name" value="CHITIN-BINDING TYPE-4 DOMAIN-CONTAINING PROTEIN"/>
    <property type="match status" value="1"/>
</dbReference>
<feature type="compositionally biased region" description="Basic and acidic residues" evidence="1">
    <location>
        <begin position="69"/>
        <end position="87"/>
    </location>
</feature>
<dbReference type="Gene3D" id="2.70.50.70">
    <property type="match status" value="1"/>
</dbReference>
<feature type="signal peptide" evidence="2">
    <location>
        <begin position="1"/>
        <end position="27"/>
    </location>
</feature>
<feature type="region of interest" description="Disordered" evidence="1">
    <location>
        <begin position="67"/>
        <end position="93"/>
    </location>
</feature>
<sequence>MTALAKTSLFALVAALTVALLATMTKAHSWADCVDWRFNDPKKPGWSNRDGKCFAYARKFPYKSGTKFGGRDSDNNPHRQYRQDPKDFTSCSDGKKGLTVGADESRQNPVSKSYGGNFGPMAVAKAGDTMCVRWPGKSHNGKDQRESGVFINMPPSITTKDPKQSDLMKMTIAHLSFKNCSTVKDEQTPCGGCFKIPANRKPGTYTIQWRWELKIDEWYTSCWDVKVKAAGGAKKKDTVESLSVPTDNADNSNSTIFSAIY</sequence>
<reference evidence="3" key="1">
    <citation type="submission" date="2021-06" db="EMBL/GenBank/DDBJ databases">
        <title>Genome Sequence of Mortierella hyaline Strain SCG-10, a Cold-Adapted, Nitrate-Reducing Fungus Isolated from Soil in Minnesota, USA.</title>
        <authorList>
            <person name="Aldossari N."/>
        </authorList>
    </citation>
    <scope>NUCLEOTIDE SEQUENCE</scope>
    <source>
        <strain evidence="3">SCG-10</strain>
    </source>
</reference>
<gene>
    <name evidence="3" type="ORF">KI688_006461</name>
</gene>
<evidence type="ECO:0000313" key="4">
    <source>
        <dbReference type="Proteomes" id="UP000707451"/>
    </source>
</evidence>
<dbReference type="AlphaFoldDB" id="A0A9P7XLI4"/>
<dbReference type="PANTHER" id="PTHR35559">
    <property type="entry name" value="CHITIN-BINDING TYPE-4 DOMAIN-CONTAINING PROTEIN"/>
    <property type="match status" value="1"/>
</dbReference>
<protein>
    <recommendedName>
        <fullName evidence="5">Secreted protein</fullName>
    </recommendedName>
</protein>
<name>A0A9P7XLI4_9FUNG</name>
<evidence type="ECO:0000256" key="1">
    <source>
        <dbReference type="SAM" id="MobiDB-lite"/>
    </source>
</evidence>
<evidence type="ECO:0000256" key="2">
    <source>
        <dbReference type="SAM" id="SignalP"/>
    </source>
</evidence>
<accession>A0A9P7XLI4</accession>
<evidence type="ECO:0000313" key="3">
    <source>
        <dbReference type="EMBL" id="KAG9062129.1"/>
    </source>
</evidence>
<feature type="region of interest" description="Disordered" evidence="1">
    <location>
        <begin position="137"/>
        <end position="162"/>
    </location>
</feature>
<dbReference type="OrthoDB" id="165036at2759"/>